<dbReference type="PANTHER" id="PTHR39175">
    <property type="entry name" value="FAMILY PROTEIN, PUTATIVE (AFU_ORTHOLOGUE AFUA_3G15060)-RELATED"/>
    <property type="match status" value="1"/>
</dbReference>
<comment type="caution">
    <text evidence="2">The sequence shown here is derived from an EMBL/GenBank/DDBJ whole genome shotgun (WGS) entry which is preliminary data.</text>
</comment>
<proteinExistence type="predicted"/>
<dbReference type="RefSeq" id="WP_108384130.1">
    <property type="nucleotide sequence ID" value="NZ_QBUD01000001.1"/>
</dbReference>
<dbReference type="OrthoDB" id="9813630at2"/>
<dbReference type="InterPro" id="IPR004360">
    <property type="entry name" value="Glyas_Fos-R_dOase_dom"/>
</dbReference>
<name>A0A2T6KPG1_9RHOB</name>
<dbReference type="Pfam" id="PF00903">
    <property type="entry name" value="Glyoxalase"/>
    <property type="match status" value="1"/>
</dbReference>
<keyword evidence="3" id="KW-1185">Reference proteome</keyword>
<feature type="domain" description="VOC" evidence="1">
    <location>
        <begin position="4"/>
        <end position="118"/>
    </location>
</feature>
<accession>A0A2T6KPG1</accession>
<dbReference type="AlphaFoldDB" id="A0A2T6KPG1"/>
<dbReference type="Gene3D" id="3.10.180.10">
    <property type="entry name" value="2,3-Dihydroxybiphenyl 1,2-Dioxygenase, domain 1"/>
    <property type="match status" value="1"/>
</dbReference>
<dbReference type="PROSITE" id="PS51819">
    <property type="entry name" value="VOC"/>
    <property type="match status" value="1"/>
</dbReference>
<protein>
    <recommendedName>
        <fullName evidence="1">VOC domain-containing protein</fullName>
    </recommendedName>
</protein>
<gene>
    <name evidence="2" type="ORF">C8N45_10125</name>
</gene>
<dbReference type="EMBL" id="QBUD01000001">
    <property type="protein sequence ID" value="PUB18441.1"/>
    <property type="molecule type" value="Genomic_DNA"/>
</dbReference>
<evidence type="ECO:0000259" key="1">
    <source>
        <dbReference type="PROSITE" id="PS51819"/>
    </source>
</evidence>
<sequence>MIKALDHIQLALPAGSEDDLRAFYCDALGMVEIPKPAPLRGRGGFWANAGELQVHFGVDLDFHPATKAHLAFAVADIDALARDLADKGYPVTWDTALPDVRRFFCNDPVGNRMEFIAAPV</sequence>
<dbReference type="SUPFAM" id="SSF54593">
    <property type="entry name" value="Glyoxalase/Bleomycin resistance protein/Dihydroxybiphenyl dioxygenase"/>
    <property type="match status" value="1"/>
</dbReference>
<evidence type="ECO:0000313" key="2">
    <source>
        <dbReference type="EMBL" id="PUB18441.1"/>
    </source>
</evidence>
<reference evidence="2 3" key="1">
    <citation type="submission" date="2018-04" db="EMBL/GenBank/DDBJ databases">
        <title>Genomic Encyclopedia of Archaeal and Bacterial Type Strains, Phase II (KMG-II): from individual species to whole genera.</title>
        <authorList>
            <person name="Goeker M."/>
        </authorList>
    </citation>
    <scope>NUCLEOTIDE SEQUENCE [LARGE SCALE GENOMIC DNA]</scope>
    <source>
        <strain evidence="2 3">DSM 29955</strain>
    </source>
</reference>
<evidence type="ECO:0000313" key="3">
    <source>
        <dbReference type="Proteomes" id="UP000244523"/>
    </source>
</evidence>
<dbReference type="PANTHER" id="PTHR39175:SF1">
    <property type="entry name" value="FAMILY PROTEIN, PUTATIVE (AFU_ORTHOLOGUE AFUA_3G15060)-RELATED"/>
    <property type="match status" value="1"/>
</dbReference>
<dbReference type="InterPro" id="IPR037523">
    <property type="entry name" value="VOC_core"/>
</dbReference>
<dbReference type="InterPro" id="IPR029068">
    <property type="entry name" value="Glyas_Bleomycin-R_OHBP_Dase"/>
</dbReference>
<dbReference type="Proteomes" id="UP000244523">
    <property type="component" value="Unassembled WGS sequence"/>
</dbReference>
<organism evidence="2 3">
    <name type="scientific">Yoonia sediminilitoris</name>
    <dbReference type="NCBI Taxonomy" id="1286148"/>
    <lineage>
        <taxon>Bacteria</taxon>
        <taxon>Pseudomonadati</taxon>
        <taxon>Pseudomonadota</taxon>
        <taxon>Alphaproteobacteria</taxon>
        <taxon>Rhodobacterales</taxon>
        <taxon>Paracoccaceae</taxon>
        <taxon>Yoonia</taxon>
    </lineage>
</organism>